<dbReference type="Proteomes" id="UP000287651">
    <property type="component" value="Unassembled WGS sequence"/>
</dbReference>
<gene>
    <name evidence="2" type="ORF">B296_00035659</name>
</gene>
<proteinExistence type="predicted"/>
<feature type="compositionally biased region" description="Basic and acidic residues" evidence="1">
    <location>
        <begin position="58"/>
        <end position="69"/>
    </location>
</feature>
<reference evidence="2 3" key="1">
    <citation type="journal article" date="2014" name="Agronomy (Basel)">
        <title>A Draft Genome Sequence for Ensete ventricosum, the Drought-Tolerant Tree Against Hunger.</title>
        <authorList>
            <person name="Harrison J."/>
            <person name="Moore K.A."/>
            <person name="Paszkiewicz K."/>
            <person name="Jones T."/>
            <person name="Grant M."/>
            <person name="Ambacheew D."/>
            <person name="Muzemil S."/>
            <person name="Studholme D.J."/>
        </authorList>
    </citation>
    <scope>NUCLEOTIDE SEQUENCE [LARGE SCALE GENOMIC DNA]</scope>
</reference>
<evidence type="ECO:0000313" key="3">
    <source>
        <dbReference type="Proteomes" id="UP000287651"/>
    </source>
</evidence>
<name>A0A427A4Z2_ENSVE</name>
<evidence type="ECO:0000313" key="2">
    <source>
        <dbReference type="EMBL" id="RRT71310.1"/>
    </source>
</evidence>
<comment type="caution">
    <text evidence="2">The sequence shown here is derived from an EMBL/GenBank/DDBJ whole genome shotgun (WGS) entry which is preliminary data.</text>
</comment>
<dbReference type="EMBL" id="AMZH03003746">
    <property type="protein sequence ID" value="RRT71310.1"/>
    <property type="molecule type" value="Genomic_DNA"/>
</dbReference>
<sequence>MEWCMAVEDVNPVAVDEHCSMVRATLDKLVAHILGWIAVEDVGIDHLENNKGPAAVSHTEEGRDESIQA</sequence>
<accession>A0A427A4Z2</accession>
<feature type="region of interest" description="Disordered" evidence="1">
    <location>
        <begin position="48"/>
        <end position="69"/>
    </location>
</feature>
<organism evidence="2 3">
    <name type="scientific">Ensete ventricosum</name>
    <name type="common">Abyssinian banana</name>
    <name type="synonym">Musa ensete</name>
    <dbReference type="NCBI Taxonomy" id="4639"/>
    <lineage>
        <taxon>Eukaryota</taxon>
        <taxon>Viridiplantae</taxon>
        <taxon>Streptophyta</taxon>
        <taxon>Embryophyta</taxon>
        <taxon>Tracheophyta</taxon>
        <taxon>Spermatophyta</taxon>
        <taxon>Magnoliopsida</taxon>
        <taxon>Liliopsida</taxon>
        <taxon>Zingiberales</taxon>
        <taxon>Musaceae</taxon>
        <taxon>Ensete</taxon>
    </lineage>
</organism>
<dbReference type="AlphaFoldDB" id="A0A427A4Z2"/>
<protein>
    <submittedName>
        <fullName evidence="2">Uncharacterized protein</fullName>
    </submittedName>
</protein>
<evidence type="ECO:0000256" key="1">
    <source>
        <dbReference type="SAM" id="MobiDB-lite"/>
    </source>
</evidence>